<reference evidence="1" key="1">
    <citation type="journal article" date="2021" name="Antonie Van Leeuwenhoek">
        <title>Draft genome and description of Waterburya agarophytonicola gen. nov. sp. nov. (Pleurocapsales, Cyanobacteria): a seaweed symbiont.</title>
        <authorList>
            <person name="Bonthond G."/>
            <person name="Shalygin S."/>
            <person name="Bayer T."/>
            <person name="Weinberger F."/>
        </authorList>
    </citation>
    <scope>NUCLEOTIDE SEQUENCE</scope>
    <source>
        <strain evidence="1">KI4</strain>
    </source>
</reference>
<dbReference type="Proteomes" id="UP000729733">
    <property type="component" value="Unassembled WGS sequence"/>
</dbReference>
<name>A0A964BZN2_9CYAN</name>
<gene>
    <name evidence="1" type="ORF">I4641_21810</name>
</gene>
<proteinExistence type="predicted"/>
<sequence>DGELLVVVSPDSTTTAISNYGKRWGIETLFGMFKTRGFCLESTHFTDSERLSKLLALMSLALCWAIRMGEWLHHHQPLRIKKHGRLAKSIFRYGLDHLRSIVTDLDLKQSEFLQSLQFLSCT</sequence>
<feature type="non-terminal residue" evidence="1">
    <location>
        <position position="1"/>
    </location>
</feature>
<dbReference type="SUPFAM" id="SSF53098">
    <property type="entry name" value="Ribonuclease H-like"/>
    <property type="match status" value="1"/>
</dbReference>
<comment type="caution">
    <text evidence="1">The sequence shown here is derived from an EMBL/GenBank/DDBJ whole genome shotgun (WGS) entry which is preliminary data.</text>
</comment>
<accession>A0A964BZN2</accession>
<evidence type="ECO:0000313" key="2">
    <source>
        <dbReference type="Proteomes" id="UP000729733"/>
    </source>
</evidence>
<dbReference type="EMBL" id="JADWDC010000095">
    <property type="protein sequence ID" value="MCC0179596.1"/>
    <property type="molecule type" value="Genomic_DNA"/>
</dbReference>
<protein>
    <submittedName>
        <fullName evidence="1">IS4 family transposase</fullName>
    </submittedName>
</protein>
<evidence type="ECO:0000313" key="1">
    <source>
        <dbReference type="EMBL" id="MCC0179596.1"/>
    </source>
</evidence>
<organism evidence="1 2">
    <name type="scientific">Waterburya agarophytonicola KI4</name>
    <dbReference type="NCBI Taxonomy" id="2874699"/>
    <lineage>
        <taxon>Bacteria</taxon>
        <taxon>Bacillati</taxon>
        <taxon>Cyanobacteriota</taxon>
        <taxon>Cyanophyceae</taxon>
        <taxon>Pleurocapsales</taxon>
        <taxon>Hyellaceae</taxon>
        <taxon>Waterburya</taxon>
        <taxon>Waterburya agarophytonicola</taxon>
    </lineage>
</organism>
<dbReference type="AlphaFoldDB" id="A0A964BZN2"/>
<keyword evidence="2" id="KW-1185">Reference proteome</keyword>
<dbReference type="InterPro" id="IPR012337">
    <property type="entry name" value="RNaseH-like_sf"/>
</dbReference>